<reference evidence="1 2" key="1">
    <citation type="submission" date="2021-06" db="EMBL/GenBank/DDBJ databases">
        <authorList>
            <person name="Palmer J.M."/>
        </authorList>
    </citation>
    <scope>NUCLEOTIDE SEQUENCE [LARGE SCALE GENOMIC DNA]</scope>
    <source>
        <strain evidence="1 2">GA_2019</strain>
        <tissue evidence="1">Muscle</tissue>
    </source>
</reference>
<evidence type="ECO:0000313" key="2">
    <source>
        <dbReference type="Proteomes" id="UP001476798"/>
    </source>
</evidence>
<dbReference type="Proteomes" id="UP001476798">
    <property type="component" value="Unassembled WGS sequence"/>
</dbReference>
<evidence type="ECO:0000313" key="1">
    <source>
        <dbReference type="EMBL" id="MEQ2186831.1"/>
    </source>
</evidence>
<protein>
    <submittedName>
        <fullName evidence="1">Uncharacterized protein</fullName>
    </submittedName>
</protein>
<name>A0ABV0PTZ8_9TELE</name>
<keyword evidence="2" id="KW-1185">Reference proteome</keyword>
<feature type="non-terminal residue" evidence="1">
    <location>
        <position position="1"/>
    </location>
</feature>
<dbReference type="EMBL" id="JAHRIO010086312">
    <property type="protein sequence ID" value="MEQ2186831.1"/>
    <property type="molecule type" value="Genomic_DNA"/>
</dbReference>
<comment type="caution">
    <text evidence="1">The sequence shown here is derived from an EMBL/GenBank/DDBJ whole genome shotgun (WGS) entry which is preliminary data.</text>
</comment>
<gene>
    <name evidence="1" type="ORF">GOODEAATRI_032797</name>
</gene>
<organism evidence="1 2">
    <name type="scientific">Goodea atripinnis</name>
    <dbReference type="NCBI Taxonomy" id="208336"/>
    <lineage>
        <taxon>Eukaryota</taxon>
        <taxon>Metazoa</taxon>
        <taxon>Chordata</taxon>
        <taxon>Craniata</taxon>
        <taxon>Vertebrata</taxon>
        <taxon>Euteleostomi</taxon>
        <taxon>Actinopterygii</taxon>
        <taxon>Neopterygii</taxon>
        <taxon>Teleostei</taxon>
        <taxon>Neoteleostei</taxon>
        <taxon>Acanthomorphata</taxon>
        <taxon>Ovalentaria</taxon>
        <taxon>Atherinomorphae</taxon>
        <taxon>Cyprinodontiformes</taxon>
        <taxon>Goodeidae</taxon>
        <taxon>Goodea</taxon>
    </lineage>
</organism>
<proteinExistence type="predicted"/>
<sequence>TARGGGKANVLMSLYDDLGVGASDTKTEGWSKNFKLLQSQLKVKKAALTQAKVHHYAANNGEEQKLVTDRMFYS</sequence>
<accession>A0ABV0PTZ8</accession>